<evidence type="ECO:0000256" key="4">
    <source>
        <dbReference type="ARBA" id="ARBA00022475"/>
    </source>
</evidence>
<evidence type="ECO:0000256" key="6">
    <source>
        <dbReference type="ARBA" id="ARBA00022692"/>
    </source>
</evidence>
<evidence type="ECO:0000256" key="7">
    <source>
        <dbReference type="ARBA" id="ARBA00022989"/>
    </source>
</evidence>
<proteinExistence type="predicted"/>
<name>A0A3E0U2K3_9GAMM</name>
<dbReference type="InterPro" id="IPR044878">
    <property type="entry name" value="UbiA_sf"/>
</dbReference>
<dbReference type="GO" id="GO:0042371">
    <property type="term" value="P:vitamin K biosynthetic process"/>
    <property type="evidence" value="ECO:0007669"/>
    <property type="project" value="TreeGrafter"/>
</dbReference>
<evidence type="ECO:0000256" key="8">
    <source>
        <dbReference type="ARBA" id="ARBA00023136"/>
    </source>
</evidence>
<dbReference type="EMBL" id="QUOT01000001">
    <property type="protein sequence ID" value="REL30793.1"/>
    <property type="molecule type" value="Genomic_DNA"/>
</dbReference>
<dbReference type="GO" id="GO:0016020">
    <property type="term" value="C:membrane"/>
    <property type="evidence" value="ECO:0007669"/>
    <property type="project" value="UniProtKB-SubCell"/>
</dbReference>
<keyword evidence="8 9" id="KW-0472">Membrane</keyword>
<feature type="transmembrane region" description="Helical" evidence="9">
    <location>
        <begin position="174"/>
        <end position="191"/>
    </location>
</feature>
<keyword evidence="11" id="KW-1185">Reference proteome</keyword>
<dbReference type="InterPro" id="IPR026046">
    <property type="entry name" value="UBIAD1"/>
</dbReference>
<reference evidence="11" key="1">
    <citation type="submission" date="2018-08" db="EMBL/GenBank/DDBJ databases">
        <title>Thalassotalea euphylliae genome.</title>
        <authorList>
            <person name="Summers S."/>
            <person name="Rice S.A."/>
            <person name="Freckelton M.L."/>
            <person name="Nedved B.T."/>
            <person name="Hadfield M.G."/>
        </authorList>
    </citation>
    <scope>NUCLEOTIDE SEQUENCE [LARGE SCALE GENOMIC DNA]</scope>
    <source>
        <strain evidence="11">H3</strain>
    </source>
</reference>
<comment type="caution">
    <text evidence="10">The sequence shown here is derived from an EMBL/GenBank/DDBJ whole genome shotgun (WGS) entry which is preliminary data.</text>
</comment>
<feature type="transmembrane region" description="Helical" evidence="9">
    <location>
        <begin position="142"/>
        <end position="168"/>
    </location>
</feature>
<dbReference type="GO" id="GO:0009234">
    <property type="term" value="P:menaquinone biosynthetic process"/>
    <property type="evidence" value="ECO:0007669"/>
    <property type="project" value="UniProtKB-UniPathway"/>
</dbReference>
<feature type="transmembrane region" description="Helical" evidence="9">
    <location>
        <begin position="40"/>
        <end position="59"/>
    </location>
</feature>
<dbReference type="InterPro" id="IPR000537">
    <property type="entry name" value="UbiA_prenyltransferase"/>
</dbReference>
<comment type="pathway">
    <text evidence="2">Quinol/quinone metabolism; menaquinone biosynthesis.</text>
</comment>
<evidence type="ECO:0000256" key="9">
    <source>
        <dbReference type="SAM" id="Phobius"/>
    </source>
</evidence>
<keyword evidence="3" id="KW-0474">Menaquinone biosynthesis</keyword>
<feature type="transmembrane region" description="Helical" evidence="9">
    <location>
        <begin position="212"/>
        <end position="238"/>
    </location>
</feature>
<keyword evidence="4" id="KW-1003">Cell membrane</keyword>
<evidence type="ECO:0000256" key="3">
    <source>
        <dbReference type="ARBA" id="ARBA00022428"/>
    </source>
</evidence>
<dbReference type="Pfam" id="PF01040">
    <property type="entry name" value="UbiA"/>
    <property type="match status" value="1"/>
</dbReference>
<accession>A0A3E0U2K3</accession>
<evidence type="ECO:0000256" key="1">
    <source>
        <dbReference type="ARBA" id="ARBA00004141"/>
    </source>
</evidence>
<dbReference type="AlphaFoldDB" id="A0A3E0U2K3"/>
<comment type="subcellular location">
    <subcellularLocation>
        <location evidence="1">Membrane</location>
        <topology evidence="1">Multi-pass membrane protein</topology>
    </subcellularLocation>
</comment>
<dbReference type="Proteomes" id="UP000256899">
    <property type="component" value="Unassembled WGS sequence"/>
</dbReference>
<dbReference type="CDD" id="cd13962">
    <property type="entry name" value="PT_UbiA_UBIAD1"/>
    <property type="match status" value="1"/>
</dbReference>
<feature type="transmembrane region" description="Helical" evidence="9">
    <location>
        <begin position="119"/>
        <end position="135"/>
    </location>
</feature>
<organism evidence="10 11">
    <name type="scientific">Thalassotalea euphylliae</name>
    <dbReference type="NCBI Taxonomy" id="1655234"/>
    <lineage>
        <taxon>Bacteria</taxon>
        <taxon>Pseudomonadati</taxon>
        <taxon>Pseudomonadota</taxon>
        <taxon>Gammaproteobacteria</taxon>
        <taxon>Alteromonadales</taxon>
        <taxon>Colwelliaceae</taxon>
        <taxon>Thalassotalea</taxon>
    </lineage>
</organism>
<evidence type="ECO:0000313" key="11">
    <source>
        <dbReference type="Proteomes" id="UP000256899"/>
    </source>
</evidence>
<evidence type="ECO:0000313" key="10">
    <source>
        <dbReference type="EMBL" id="REL30793.1"/>
    </source>
</evidence>
<feature type="transmembrane region" description="Helical" evidence="9">
    <location>
        <begin position="94"/>
        <end position="113"/>
    </location>
</feature>
<keyword evidence="5 10" id="KW-0808">Transferase</keyword>
<dbReference type="PANTHER" id="PTHR13929:SF0">
    <property type="entry name" value="UBIA PRENYLTRANSFERASE DOMAIN-CONTAINING PROTEIN 1"/>
    <property type="match status" value="1"/>
</dbReference>
<sequence length="295" mass="31714">MEQVKAAFMTMRPPFLLLTPICIGLAASMAMDHGYGINVLVLSLIFSCALLAHIAVNTLNEYLDFQSGLDLVTKRTPFSGGSGALVATPSAANWARNIAITCIVLIVLIGGYLCVTRTWLLLPLGLIGLAVVIQYTRTLNTLPWLCFISPGVGFSLIITLGSFLALTYTITLDALLITGITFFQINNLLLLNQFPDTEADAAHGRNTLPIHYGATIASVILLVSTLSSFALIAVLIQFKFLPLNAYWALVTMPLAIVSCIGAFIYGFEIGKRPAYLACNVIVALITPTILAFSLL</sequence>
<dbReference type="RefSeq" id="WP_116015240.1">
    <property type="nucleotide sequence ID" value="NZ_QUOT01000001.1"/>
</dbReference>
<dbReference type="Gene3D" id="1.10.357.140">
    <property type="entry name" value="UbiA prenyltransferase"/>
    <property type="match status" value="1"/>
</dbReference>
<keyword evidence="6 9" id="KW-0812">Transmembrane</keyword>
<feature type="transmembrane region" description="Helical" evidence="9">
    <location>
        <begin position="274"/>
        <end position="294"/>
    </location>
</feature>
<dbReference type="GO" id="GO:0004659">
    <property type="term" value="F:prenyltransferase activity"/>
    <property type="evidence" value="ECO:0007669"/>
    <property type="project" value="InterPro"/>
</dbReference>
<protein>
    <submittedName>
        <fullName evidence="10">Prenyltransferase</fullName>
    </submittedName>
</protein>
<keyword evidence="7 9" id="KW-1133">Transmembrane helix</keyword>
<gene>
    <name evidence="10" type="ORF">DXX94_08720</name>
</gene>
<feature type="transmembrane region" description="Helical" evidence="9">
    <location>
        <begin position="244"/>
        <end position="267"/>
    </location>
</feature>
<dbReference type="PANTHER" id="PTHR13929">
    <property type="entry name" value="1,4-DIHYDROXY-2-NAPHTHOATE OCTAPRENYLTRANSFERASE"/>
    <property type="match status" value="1"/>
</dbReference>
<dbReference type="UniPathway" id="UPA00079"/>
<evidence type="ECO:0000256" key="5">
    <source>
        <dbReference type="ARBA" id="ARBA00022679"/>
    </source>
</evidence>
<evidence type="ECO:0000256" key="2">
    <source>
        <dbReference type="ARBA" id="ARBA00004863"/>
    </source>
</evidence>